<gene>
    <name evidence="2" type="ORF">LCGC14_2997850</name>
</gene>
<evidence type="ECO:0000256" key="1">
    <source>
        <dbReference type="SAM" id="MobiDB-lite"/>
    </source>
</evidence>
<evidence type="ECO:0000313" key="2">
    <source>
        <dbReference type="EMBL" id="KKK63086.1"/>
    </source>
</evidence>
<comment type="caution">
    <text evidence="2">The sequence shown here is derived from an EMBL/GenBank/DDBJ whole genome shotgun (WGS) entry which is preliminary data.</text>
</comment>
<feature type="region of interest" description="Disordered" evidence="1">
    <location>
        <begin position="1"/>
        <end position="29"/>
    </location>
</feature>
<dbReference type="AlphaFoldDB" id="A0A0F8ZT23"/>
<name>A0A0F8ZT23_9ZZZZ</name>
<feature type="compositionally biased region" description="Basic residues" evidence="1">
    <location>
        <begin position="1"/>
        <end position="26"/>
    </location>
</feature>
<reference evidence="2" key="1">
    <citation type="journal article" date="2015" name="Nature">
        <title>Complex archaea that bridge the gap between prokaryotes and eukaryotes.</title>
        <authorList>
            <person name="Spang A."/>
            <person name="Saw J.H."/>
            <person name="Jorgensen S.L."/>
            <person name="Zaremba-Niedzwiedzka K."/>
            <person name="Martijn J."/>
            <person name="Lind A.E."/>
            <person name="van Eijk R."/>
            <person name="Schleper C."/>
            <person name="Guy L."/>
            <person name="Ettema T.J."/>
        </authorList>
    </citation>
    <scope>NUCLEOTIDE SEQUENCE</scope>
</reference>
<dbReference type="Gene3D" id="1.10.10.1400">
    <property type="entry name" value="Terminase, small subunit, N-terminal DNA-binding domain, HTH motif"/>
    <property type="match status" value="1"/>
</dbReference>
<protein>
    <recommendedName>
        <fullName evidence="3">Terminase small subunit</fullName>
    </recommendedName>
</protein>
<accession>A0A0F8ZT23</accession>
<organism evidence="2">
    <name type="scientific">marine sediment metagenome</name>
    <dbReference type="NCBI Taxonomy" id="412755"/>
    <lineage>
        <taxon>unclassified sequences</taxon>
        <taxon>metagenomes</taxon>
        <taxon>ecological metagenomes</taxon>
    </lineage>
</organism>
<proteinExistence type="predicted"/>
<dbReference type="EMBL" id="LAZR01061681">
    <property type="protein sequence ID" value="KKK63086.1"/>
    <property type="molecule type" value="Genomic_DNA"/>
</dbReference>
<evidence type="ECO:0008006" key="3">
    <source>
        <dbReference type="Google" id="ProtNLM"/>
    </source>
</evidence>
<sequence length="163" mass="18483">MAKKKTTKKVTPKASKKKTSKKRMPRKDKDELTLQQTMFCQLFATHKEFFGNGVQSYIEAYNIPPSRYRSAKTLAGRLLTKVAILAYINEILVKTGFSDEFADKQLSMLMTQNADFKSKLGAIKEYNALKSRITKLIDHTTDGEKITPQVVMYGKPDDTKPPV</sequence>
<dbReference type="InterPro" id="IPR038713">
    <property type="entry name" value="Terminase_Gp1_N_sf"/>
</dbReference>